<accession>A0ABY3T4Z9</accession>
<evidence type="ECO:0000313" key="4">
    <source>
        <dbReference type="EMBL" id="UJS26380.1"/>
    </source>
</evidence>
<evidence type="ECO:0000256" key="2">
    <source>
        <dbReference type="SAM" id="SignalP"/>
    </source>
</evidence>
<dbReference type="PANTHER" id="PTHR42951:SF4">
    <property type="entry name" value="ACYL-COENZYME A THIOESTERASE MBLAC2"/>
    <property type="match status" value="1"/>
</dbReference>
<evidence type="ECO:0000259" key="3">
    <source>
        <dbReference type="SMART" id="SM00849"/>
    </source>
</evidence>
<dbReference type="Gene3D" id="3.60.15.10">
    <property type="entry name" value="Ribonuclease Z/Hydroxyacylglutathione hydrolase-like"/>
    <property type="match status" value="1"/>
</dbReference>
<feature type="signal peptide" evidence="2">
    <location>
        <begin position="1"/>
        <end position="21"/>
    </location>
</feature>
<dbReference type="InterPro" id="IPR001279">
    <property type="entry name" value="Metallo-B-lactamas"/>
</dbReference>
<gene>
    <name evidence="4" type="ORF">L2Y54_10160</name>
</gene>
<evidence type="ECO:0000256" key="1">
    <source>
        <dbReference type="ARBA" id="ARBA00005250"/>
    </source>
</evidence>
<dbReference type="InterPro" id="IPR050855">
    <property type="entry name" value="NDM-1-like"/>
</dbReference>
<feature type="chain" id="PRO_5046485989" evidence="2">
    <location>
        <begin position="22"/>
        <end position="309"/>
    </location>
</feature>
<sequence length="309" mass="34132">MRYTTTALLFTLCAWVLPAQAFELEAKKVTDKVYALVGDIDQRTKENLGLNNTLGFVITDDGVVLVGSGGTDEAAKLIEASVKKVTDKPIKQVVNTGSQDHHWMGNGYFIAQKIPVMALKRTVDSQEAFKAPNLQRLATALDKKPEDFKPVAADNVVDADTKDFTVGGVAFSLRYLGEAHFPGDAVLWLPDEKTVFAGDIVFNDRMLGLLPETSKVKAWLATFNKLAELKPEHVVPGHGYPSDMATAQKAVGDYLGWLVEEVGKAVTDMEDIGDAVKRLAADTRFDFLKFHKEWNSRNIHQTYMQLEAE</sequence>
<name>A0ABY3T4Z9_9GAMM</name>
<proteinExistence type="inferred from homology"/>
<dbReference type="EMBL" id="CP091244">
    <property type="protein sequence ID" value="UJS26380.1"/>
    <property type="molecule type" value="Genomic_DNA"/>
</dbReference>
<comment type="similarity">
    <text evidence="1">Belongs to the metallo-beta-lactamase superfamily. Class-B beta-lactamase family.</text>
</comment>
<organism evidence="4 5">
    <name type="scientific">Thiothrix winogradskyi</name>
    <dbReference type="NCBI Taxonomy" id="96472"/>
    <lineage>
        <taxon>Bacteria</taxon>
        <taxon>Pseudomonadati</taxon>
        <taxon>Pseudomonadota</taxon>
        <taxon>Gammaproteobacteria</taxon>
        <taxon>Thiotrichales</taxon>
        <taxon>Thiotrichaceae</taxon>
        <taxon>Thiothrix</taxon>
    </lineage>
</organism>
<dbReference type="Pfam" id="PF00753">
    <property type="entry name" value="Lactamase_B"/>
    <property type="match status" value="1"/>
</dbReference>
<protein>
    <submittedName>
        <fullName evidence="4">MBL fold metallo-hydrolase</fullName>
    </submittedName>
</protein>
<dbReference type="Proteomes" id="UP001054801">
    <property type="component" value="Chromosome"/>
</dbReference>
<dbReference type="RefSeq" id="WP_236501765.1">
    <property type="nucleotide sequence ID" value="NZ_CP091244.1"/>
</dbReference>
<dbReference type="CDD" id="cd16282">
    <property type="entry name" value="metallo-hydrolase-like_MBL-fold"/>
    <property type="match status" value="1"/>
</dbReference>
<keyword evidence="2" id="KW-0732">Signal</keyword>
<dbReference type="SMART" id="SM00849">
    <property type="entry name" value="Lactamase_B"/>
    <property type="match status" value="1"/>
</dbReference>
<keyword evidence="5" id="KW-1185">Reference proteome</keyword>
<feature type="domain" description="Metallo-beta-lactamase" evidence="3">
    <location>
        <begin position="52"/>
        <end position="238"/>
    </location>
</feature>
<dbReference type="InterPro" id="IPR036866">
    <property type="entry name" value="RibonucZ/Hydroxyglut_hydro"/>
</dbReference>
<dbReference type="SUPFAM" id="SSF56281">
    <property type="entry name" value="Metallo-hydrolase/oxidoreductase"/>
    <property type="match status" value="1"/>
</dbReference>
<dbReference type="PANTHER" id="PTHR42951">
    <property type="entry name" value="METALLO-BETA-LACTAMASE DOMAIN-CONTAINING"/>
    <property type="match status" value="1"/>
</dbReference>
<evidence type="ECO:0000313" key="5">
    <source>
        <dbReference type="Proteomes" id="UP001054801"/>
    </source>
</evidence>
<reference evidence="4" key="1">
    <citation type="journal article" date="2022" name="Microorganisms">
        <title>Two New Species of Filamentous Sulfur Bacteria of the Genus Thiothrix, Thiothrix winogradskyi sp. nov. and 'Candidatus Thiothrix sulfatifontis' sp. nov.</title>
        <authorList>
            <person name="Ravin N.V."/>
            <person name="Rossetti S."/>
            <person name="Beletsky A.V."/>
            <person name="Kadnikov V.V."/>
            <person name="Rudenko T.S."/>
            <person name="Smolyakov D.D."/>
            <person name="Moskvitina M.I."/>
            <person name="Gureeva M.V."/>
            <person name="Mardanov A.V."/>
            <person name="Grabovich M.Y."/>
        </authorList>
    </citation>
    <scope>NUCLEOTIDE SEQUENCE</scope>
    <source>
        <strain evidence="4">CT3</strain>
    </source>
</reference>